<keyword evidence="2" id="KW-1185">Reference proteome</keyword>
<dbReference type="Proteomes" id="UP001054945">
    <property type="component" value="Unassembled WGS sequence"/>
</dbReference>
<evidence type="ECO:0000313" key="2">
    <source>
        <dbReference type="Proteomes" id="UP001054945"/>
    </source>
</evidence>
<name>A0AAV4QKW8_CAEEX</name>
<organism evidence="1 2">
    <name type="scientific">Caerostris extrusa</name>
    <name type="common">Bark spider</name>
    <name type="synonym">Caerostris bankana</name>
    <dbReference type="NCBI Taxonomy" id="172846"/>
    <lineage>
        <taxon>Eukaryota</taxon>
        <taxon>Metazoa</taxon>
        <taxon>Ecdysozoa</taxon>
        <taxon>Arthropoda</taxon>
        <taxon>Chelicerata</taxon>
        <taxon>Arachnida</taxon>
        <taxon>Araneae</taxon>
        <taxon>Araneomorphae</taxon>
        <taxon>Entelegynae</taxon>
        <taxon>Araneoidea</taxon>
        <taxon>Araneidae</taxon>
        <taxon>Caerostris</taxon>
    </lineage>
</organism>
<sequence>MVGFGIKGTRFYGSMIFSEKTQGTFNLDIKINDSPIKRIDFPTYLGITLDPELRFTRHIVHTANKALIELSILRKLCRTTWGSRPKTVKTLSAPSLESA</sequence>
<reference evidence="1 2" key="1">
    <citation type="submission" date="2021-06" db="EMBL/GenBank/DDBJ databases">
        <title>Caerostris extrusa draft genome.</title>
        <authorList>
            <person name="Kono N."/>
            <person name="Arakawa K."/>
        </authorList>
    </citation>
    <scope>NUCLEOTIDE SEQUENCE [LARGE SCALE GENOMIC DNA]</scope>
</reference>
<comment type="caution">
    <text evidence="1">The sequence shown here is derived from an EMBL/GenBank/DDBJ whole genome shotgun (WGS) entry which is preliminary data.</text>
</comment>
<dbReference type="EMBL" id="BPLR01006554">
    <property type="protein sequence ID" value="GIY10703.1"/>
    <property type="molecule type" value="Genomic_DNA"/>
</dbReference>
<evidence type="ECO:0000313" key="1">
    <source>
        <dbReference type="EMBL" id="GIY10703.1"/>
    </source>
</evidence>
<proteinExistence type="predicted"/>
<gene>
    <name evidence="1" type="ORF">CEXT_748791</name>
</gene>
<dbReference type="AlphaFoldDB" id="A0AAV4QKW8"/>
<accession>A0AAV4QKW8</accession>
<protein>
    <submittedName>
        <fullName evidence="1">Uncharacterized protein</fullName>
    </submittedName>
</protein>